<dbReference type="EMBL" id="CDHN01000005">
    <property type="protein sequence ID" value="CEJ92923.1"/>
    <property type="molecule type" value="Genomic_DNA"/>
</dbReference>
<dbReference type="Proteomes" id="UP000039046">
    <property type="component" value="Unassembled WGS sequence"/>
</dbReference>
<protein>
    <recommendedName>
        <fullName evidence="7">Lipid droplet-associated hydrolase</fullName>
    </recommendedName>
</protein>
<gene>
    <name evidence="5" type="ORF">VHEMI08550</name>
</gene>
<keyword evidence="4" id="KW-0378">Hydrolase</keyword>
<dbReference type="Pfam" id="PF10230">
    <property type="entry name" value="LIDHydrolase"/>
    <property type="match status" value="1"/>
</dbReference>
<dbReference type="PANTHER" id="PTHR13390:SF0">
    <property type="entry name" value="LIPID DROPLET-ASSOCIATED HYDROLASE"/>
    <property type="match status" value="1"/>
</dbReference>
<comment type="subcellular location">
    <subcellularLocation>
        <location evidence="1">Lipid droplet</location>
    </subcellularLocation>
</comment>
<proteinExistence type="inferred from homology"/>
<dbReference type="GO" id="GO:0019915">
    <property type="term" value="P:lipid storage"/>
    <property type="evidence" value="ECO:0007669"/>
    <property type="project" value="InterPro"/>
</dbReference>
<dbReference type="InterPro" id="IPR029058">
    <property type="entry name" value="AB_hydrolase_fold"/>
</dbReference>
<dbReference type="SUPFAM" id="SSF53474">
    <property type="entry name" value="alpha/beta-Hydrolases"/>
    <property type="match status" value="1"/>
</dbReference>
<keyword evidence="6" id="KW-1185">Reference proteome</keyword>
<dbReference type="GO" id="GO:0016298">
    <property type="term" value="F:lipase activity"/>
    <property type="evidence" value="ECO:0007669"/>
    <property type="project" value="InterPro"/>
</dbReference>
<comment type="similarity">
    <text evidence="2">Belongs to the AB hydrolase superfamily. LDAH family.</text>
</comment>
<dbReference type="PANTHER" id="PTHR13390">
    <property type="entry name" value="LIPASE"/>
    <property type="match status" value="1"/>
</dbReference>
<accession>A0A0A1TNN4</accession>
<organism evidence="5 6">
    <name type="scientific">[Torrubiella] hemipterigena</name>
    <dbReference type="NCBI Taxonomy" id="1531966"/>
    <lineage>
        <taxon>Eukaryota</taxon>
        <taxon>Fungi</taxon>
        <taxon>Dikarya</taxon>
        <taxon>Ascomycota</taxon>
        <taxon>Pezizomycotina</taxon>
        <taxon>Sordariomycetes</taxon>
        <taxon>Hypocreomycetidae</taxon>
        <taxon>Hypocreales</taxon>
        <taxon>Clavicipitaceae</taxon>
        <taxon>Clavicipitaceae incertae sedis</taxon>
        <taxon>'Torrubiella' clade</taxon>
    </lineage>
</organism>
<dbReference type="OrthoDB" id="448051at2759"/>
<evidence type="ECO:0008006" key="7">
    <source>
        <dbReference type="Google" id="ProtNLM"/>
    </source>
</evidence>
<dbReference type="HOGENOM" id="CLU_018394_3_0_1"/>
<sequence>MALSLLSSISKAKSRALIYFIPGNPGLIEYYTPFLSYLRNLVNGAESQQTAYDIYGRNLLGFVDEEHEPFGQGREPWDLNGQIEGIGQDVANRRCPDGRPYDKVILMGHSVGAYIAVEIFSRHTSHLDRNPHVNMEHGFLLFPTLTSIALSPSGKRAGTLLAVPGLKPYAHILAKQLLNLFPAFALRYIVGKVTGFGRAALETTLQWLSSKDGVWQAIHLAKTEFAEITEEKWDESMWQGDGVPRFFIFYGEDDHWVDNDIRADFIQRRAAGKGTLAHIEVDKGGIQHAFCTQDATSRTVAEKVFSWVETINGHE</sequence>
<dbReference type="InterPro" id="IPR019363">
    <property type="entry name" value="LDAH"/>
</dbReference>
<evidence type="ECO:0000256" key="4">
    <source>
        <dbReference type="ARBA" id="ARBA00022801"/>
    </source>
</evidence>
<dbReference type="GO" id="GO:0005811">
    <property type="term" value="C:lipid droplet"/>
    <property type="evidence" value="ECO:0007669"/>
    <property type="project" value="UniProtKB-SubCell"/>
</dbReference>
<reference evidence="5 6" key="1">
    <citation type="journal article" date="2015" name="Genome Announc.">
        <title>Draft Genome Sequence and Gene Annotation of the Entomopathogenic Fungus Verticillium hemipterigenum.</title>
        <authorList>
            <person name="Horn F."/>
            <person name="Habel A."/>
            <person name="Scharf D.H."/>
            <person name="Dworschak J."/>
            <person name="Brakhage A.A."/>
            <person name="Guthke R."/>
            <person name="Hertweck C."/>
            <person name="Linde J."/>
        </authorList>
    </citation>
    <scope>NUCLEOTIDE SEQUENCE [LARGE SCALE GENOMIC DNA]</scope>
</reference>
<evidence type="ECO:0000313" key="5">
    <source>
        <dbReference type="EMBL" id="CEJ92923.1"/>
    </source>
</evidence>
<name>A0A0A1TNN4_9HYPO</name>
<keyword evidence="3" id="KW-0551">Lipid droplet</keyword>
<dbReference type="Gene3D" id="3.40.50.1820">
    <property type="entry name" value="alpha/beta hydrolase"/>
    <property type="match status" value="1"/>
</dbReference>
<evidence type="ECO:0000256" key="2">
    <source>
        <dbReference type="ARBA" id="ARBA00008300"/>
    </source>
</evidence>
<evidence type="ECO:0000313" key="6">
    <source>
        <dbReference type="Proteomes" id="UP000039046"/>
    </source>
</evidence>
<evidence type="ECO:0000256" key="1">
    <source>
        <dbReference type="ARBA" id="ARBA00004502"/>
    </source>
</evidence>
<evidence type="ECO:0000256" key="3">
    <source>
        <dbReference type="ARBA" id="ARBA00022677"/>
    </source>
</evidence>
<dbReference type="AlphaFoldDB" id="A0A0A1TNN4"/>